<keyword evidence="1" id="KW-0862">Zinc</keyword>
<keyword evidence="1" id="KW-0863">Zinc-finger</keyword>
<dbReference type="Gene3D" id="3.30.420.10">
    <property type="entry name" value="Ribonuclease H-like superfamily/Ribonuclease H"/>
    <property type="match status" value="1"/>
</dbReference>
<dbReference type="Pfam" id="PF14223">
    <property type="entry name" value="Retrotran_gag_2"/>
    <property type="match status" value="1"/>
</dbReference>
<gene>
    <name evidence="5" type="ORF">FSB_LOCUS48426</name>
</gene>
<dbReference type="GO" id="GO:0003676">
    <property type="term" value="F:nucleic acid binding"/>
    <property type="evidence" value="ECO:0007669"/>
    <property type="project" value="InterPro"/>
</dbReference>
<feature type="domain" description="CCHC-type" evidence="3">
    <location>
        <begin position="315"/>
        <end position="328"/>
    </location>
</feature>
<feature type="region of interest" description="Disordered" evidence="2">
    <location>
        <begin position="240"/>
        <end position="308"/>
    </location>
</feature>
<dbReference type="PROSITE" id="PS50158">
    <property type="entry name" value="ZF_CCHC"/>
    <property type="match status" value="1"/>
</dbReference>
<dbReference type="InterPro" id="IPR012337">
    <property type="entry name" value="RNaseH-like_sf"/>
</dbReference>
<dbReference type="Pfam" id="PF07727">
    <property type="entry name" value="RVT_2"/>
    <property type="match status" value="1"/>
</dbReference>
<evidence type="ECO:0000259" key="3">
    <source>
        <dbReference type="PROSITE" id="PS50158"/>
    </source>
</evidence>
<dbReference type="PANTHER" id="PTHR11439">
    <property type="entry name" value="GAG-POL-RELATED RETROTRANSPOSON"/>
    <property type="match status" value="1"/>
</dbReference>
<dbReference type="InterPro" id="IPR001878">
    <property type="entry name" value="Znf_CCHC"/>
</dbReference>
<dbReference type="EMBL" id="OIVN01005032">
    <property type="protein sequence ID" value="SPD20544.1"/>
    <property type="molecule type" value="Genomic_DNA"/>
</dbReference>
<dbReference type="SUPFAM" id="SSF57756">
    <property type="entry name" value="Retrovirus zinc finger-like domains"/>
    <property type="match status" value="1"/>
</dbReference>
<dbReference type="GO" id="GO:0008270">
    <property type="term" value="F:zinc ion binding"/>
    <property type="evidence" value="ECO:0007669"/>
    <property type="project" value="UniProtKB-KW"/>
</dbReference>
<dbReference type="PROSITE" id="PS50994">
    <property type="entry name" value="INTEGRASE"/>
    <property type="match status" value="1"/>
</dbReference>
<feature type="compositionally biased region" description="Low complexity" evidence="2">
    <location>
        <begin position="271"/>
        <end position="294"/>
    </location>
</feature>
<dbReference type="Pfam" id="PF25597">
    <property type="entry name" value="SH3_retrovirus"/>
    <property type="match status" value="1"/>
</dbReference>
<dbReference type="SUPFAM" id="SSF53098">
    <property type="entry name" value="Ribonuclease H-like"/>
    <property type="match status" value="1"/>
</dbReference>
<dbReference type="InterPro" id="IPR043502">
    <property type="entry name" value="DNA/RNA_pol_sf"/>
</dbReference>
<evidence type="ECO:0000256" key="2">
    <source>
        <dbReference type="SAM" id="MobiDB-lite"/>
    </source>
</evidence>
<proteinExistence type="predicted"/>
<evidence type="ECO:0000313" key="5">
    <source>
        <dbReference type="EMBL" id="SPD20544.1"/>
    </source>
</evidence>
<dbReference type="InterPro" id="IPR036397">
    <property type="entry name" value="RNaseH_sf"/>
</dbReference>
<feature type="compositionally biased region" description="Polar residues" evidence="2">
    <location>
        <begin position="735"/>
        <end position="747"/>
    </location>
</feature>
<dbReference type="SUPFAM" id="SSF56672">
    <property type="entry name" value="DNA/RNA polymerases"/>
    <property type="match status" value="1"/>
</dbReference>
<name>A0A2N9I8T1_FAGSY</name>
<dbReference type="GO" id="GO:0015074">
    <property type="term" value="P:DNA integration"/>
    <property type="evidence" value="ECO:0007669"/>
    <property type="project" value="InterPro"/>
</dbReference>
<feature type="compositionally biased region" description="Polar residues" evidence="2">
    <location>
        <begin position="240"/>
        <end position="251"/>
    </location>
</feature>
<evidence type="ECO:0000256" key="1">
    <source>
        <dbReference type="PROSITE-ProRule" id="PRU00047"/>
    </source>
</evidence>
<feature type="domain" description="Integrase catalytic" evidence="4">
    <location>
        <begin position="420"/>
        <end position="586"/>
    </location>
</feature>
<dbReference type="InterPro" id="IPR057670">
    <property type="entry name" value="SH3_retrovirus"/>
</dbReference>
<sequence length="1353" mass="150408">MADSSTSNGPHSQLPLPNPPSPLLLLSNMSNLMSIKLDSVNYIVWKLQLTTILEAYSMIDHIDGSIPKPSQHLIDADGNFTTAANPSFLSWKKRDKALLTLIYSTLSPPVLSMVVGLNSALEVWNTLEQRFTSTARANVLNLKLELQSVKKGNDSINAYMQRVKTARDKLSAVGVQIDDEEMLHMILKGLPKEYSSFNSAIRTRDDSLTFEKLSVLLQTEELSINESSDMNTTLAMFVSNTNRHNGGNSNFHRGRGRNSYSNRGRGGGRYGNSYPQSQNQYSQNQFSQGSQGSQPTFNGQNPNSFNKPEHNRPVCQICGKVGHYAIDCYHRMDFAYQGKNPPTKLAAMANASNINLTQSNNDSWLTDSGASDHITANLNNLNQPIPFKGPEQVSVGNGQNLPIQNIGKMHKLPFPISVPKSEFPLHVLHADLWGPAPIQSNNGFRFYLVIVDDYTKFCWVYLLKNKSDTFSTFQHFKAMAEKHYNSSIHFLRTDCGGEFTSTAFNSYCAHSGIIHHLTCPHTPQQNGVAERKHRHLIQTTLALLSQSGLSLSHWSYALATACHLINKLPTPLLNMSSPWEQLHHVKPDLSYLRTFGCKCFPLLTPYNTHKLQPKTTPCIFLGYPPTTKGYLCQDPITKRSYTSRHVVFNETEFPACENSAHTPTPDPPSYSPETWLTHLLSTHSCTSLSCSSCPNHSTSVQTSNPTSVINPSPPLANDFLTVPLHVFPQSPALNTALPQSSAPSSAVTPIPIPNSAETPSHVPISAVTPVHAPTPAETPASTPNFAVTPSTAPTSAAPIPPSPLPAPVQNTHPMQTRSKLGIFKPKTCYKAQLDYTLIEPPSFKIATQISQWCQAMQDEYDALIRQGTWSLVPPPRNHNIVGCKWVYKLKTHSDGSLARYKARLVAKGFHQQHGIDFDETFSPVIKPPTVRMILSLAVSLNWPLRQLDVSNAFLHGILKEEVYMSQPQGYINAQHPDYVCRLHKSIYGLKQAPRAWFERFTGQLLQFGFTASAADSSLFIYRSNTIIAYLLLYVDDIVLTSNTPTFLDTLIQHLSSIFELKDLGSLHYFLGIQVTRDSKGLHLSQAKYATALLHKHNMITTKPVSTPCTPNTRLSLHDGEQLQDPHAYRSLVGALHYLTFTRPDLSFAVHQVCQYMASPTSIHLTAAKRILRYLKGTLHLGLSFRPGPLTLSAFTDADWAGDPDDRRSTSGLLVYLGPNPITWSAKKQLTVSRSSTESEYRALALASAEVCWLRTLLKDLGVFISEAPILWCDNISALAIASNPVFHARTKHIEVDFHFVRERVLRKDLTVKFVSTLDQLADIFTKSLPTHRFLDLRSNLMATVRPPELEEGC</sequence>
<organism evidence="5">
    <name type="scientific">Fagus sylvatica</name>
    <name type="common">Beechnut</name>
    <dbReference type="NCBI Taxonomy" id="28930"/>
    <lineage>
        <taxon>Eukaryota</taxon>
        <taxon>Viridiplantae</taxon>
        <taxon>Streptophyta</taxon>
        <taxon>Embryophyta</taxon>
        <taxon>Tracheophyta</taxon>
        <taxon>Spermatophyta</taxon>
        <taxon>Magnoliopsida</taxon>
        <taxon>eudicotyledons</taxon>
        <taxon>Gunneridae</taxon>
        <taxon>Pentapetalae</taxon>
        <taxon>rosids</taxon>
        <taxon>fabids</taxon>
        <taxon>Fagales</taxon>
        <taxon>Fagaceae</taxon>
        <taxon>Fagus</taxon>
    </lineage>
</organism>
<dbReference type="InterPro" id="IPR013103">
    <property type="entry name" value="RVT_2"/>
</dbReference>
<feature type="compositionally biased region" description="Polar residues" evidence="2">
    <location>
        <begin position="295"/>
        <end position="306"/>
    </location>
</feature>
<keyword evidence="1" id="KW-0479">Metal-binding</keyword>
<reference evidence="5" key="1">
    <citation type="submission" date="2018-02" db="EMBL/GenBank/DDBJ databases">
        <authorList>
            <person name="Cohen D.B."/>
            <person name="Kent A.D."/>
        </authorList>
    </citation>
    <scope>NUCLEOTIDE SEQUENCE</scope>
</reference>
<dbReference type="InterPro" id="IPR001584">
    <property type="entry name" value="Integrase_cat-core"/>
</dbReference>
<feature type="region of interest" description="Disordered" evidence="2">
    <location>
        <begin position="735"/>
        <end position="762"/>
    </location>
</feature>
<dbReference type="Pfam" id="PF00665">
    <property type="entry name" value="rve"/>
    <property type="match status" value="1"/>
</dbReference>
<evidence type="ECO:0000259" key="4">
    <source>
        <dbReference type="PROSITE" id="PS50994"/>
    </source>
</evidence>
<protein>
    <recommendedName>
        <fullName evidence="6">Integrase catalytic domain-containing protein</fullName>
    </recommendedName>
</protein>
<dbReference type="PANTHER" id="PTHR11439:SF455">
    <property type="entry name" value="RLK (RECEPTOR-LIKE PROTEIN KINASE) 8, PUTATIVE-RELATED"/>
    <property type="match status" value="1"/>
</dbReference>
<dbReference type="InterPro" id="IPR036875">
    <property type="entry name" value="Znf_CCHC_sf"/>
</dbReference>
<evidence type="ECO:0008006" key="6">
    <source>
        <dbReference type="Google" id="ProtNLM"/>
    </source>
</evidence>
<dbReference type="CDD" id="cd09272">
    <property type="entry name" value="RNase_HI_RT_Ty1"/>
    <property type="match status" value="1"/>
</dbReference>
<accession>A0A2N9I8T1</accession>